<name>A0ABZ0SE91_9GAMM</name>
<evidence type="ECO:0000259" key="4">
    <source>
        <dbReference type="PROSITE" id="PS50943"/>
    </source>
</evidence>
<dbReference type="InterPro" id="IPR052359">
    <property type="entry name" value="HTH-type_reg/antitoxin"/>
</dbReference>
<dbReference type="RefSeq" id="WP_328984981.1">
    <property type="nucleotide sequence ID" value="NZ_CP121472.1"/>
</dbReference>
<dbReference type="InterPro" id="IPR001387">
    <property type="entry name" value="Cro/C1-type_HTH"/>
</dbReference>
<dbReference type="SUPFAM" id="SSF47413">
    <property type="entry name" value="lambda repressor-like DNA-binding domains"/>
    <property type="match status" value="1"/>
</dbReference>
<dbReference type="PROSITE" id="PS50943">
    <property type="entry name" value="HTH_CROC1"/>
    <property type="match status" value="1"/>
</dbReference>
<proteinExistence type="predicted"/>
<keyword evidence="1" id="KW-0805">Transcription regulation</keyword>
<dbReference type="EMBL" id="CP121472">
    <property type="protein sequence ID" value="WPL19232.1"/>
    <property type="molecule type" value="Genomic_DNA"/>
</dbReference>
<dbReference type="PANTHER" id="PTHR36511:SF4">
    <property type="entry name" value="ANTITOXIN MQSA"/>
    <property type="match status" value="1"/>
</dbReference>
<evidence type="ECO:0000313" key="6">
    <source>
        <dbReference type="Proteomes" id="UP001432180"/>
    </source>
</evidence>
<dbReference type="PANTHER" id="PTHR36511">
    <property type="entry name" value="MERR FAMILY BACTERIAL REGULATORY PROTEIN"/>
    <property type="match status" value="1"/>
</dbReference>
<feature type="domain" description="HTH cro/C1-type" evidence="4">
    <location>
        <begin position="45"/>
        <end position="81"/>
    </location>
</feature>
<protein>
    <submittedName>
        <fullName evidence="5">Antitoxin igA-2</fullName>
    </submittedName>
</protein>
<dbReference type="SMART" id="SM00530">
    <property type="entry name" value="HTH_XRE"/>
    <property type="match status" value="1"/>
</dbReference>
<organism evidence="5 6">
    <name type="scientific">Thiorhodovibrio winogradskyi</name>
    <dbReference type="NCBI Taxonomy" id="77007"/>
    <lineage>
        <taxon>Bacteria</taxon>
        <taxon>Pseudomonadati</taxon>
        <taxon>Pseudomonadota</taxon>
        <taxon>Gammaproteobacteria</taxon>
        <taxon>Chromatiales</taxon>
        <taxon>Chromatiaceae</taxon>
        <taxon>Thiorhodovibrio</taxon>
    </lineage>
</organism>
<keyword evidence="2" id="KW-0238">DNA-binding</keyword>
<dbReference type="Proteomes" id="UP001432180">
    <property type="component" value="Chromosome"/>
</dbReference>
<accession>A0ABZ0SE91</accession>
<evidence type="ECO:0000313" key="5">
    <source>
        <dbReference type="EMBL" id="WPL19232.1"/>
    </source>
</evidence>
<dbReference type="InterPro" id="IPR010982">
    <property type="entry name" value="Lambda_DNA-bd_dom_sf"/>
</dbReference>
<keyword evidence="3" id="KW-0804">Transcription</keyword>
<evidence type="ECO:0000256" key="3">
    <source>
        <dbReference type="ARBA" id="ARBA00023163"/>
    </source>
</evidence>
<evidence type="ECO:0000256" key="1">
    <source>
        <dbReference type="ARBA" id="ARBA00023015"/>
    </source>
</evidence>
<keyword evidence="6" id="KW-1185">Reference proteome</keyword>
<evidence type="ECO:0000256" key="2">
    <source>
        <dbReference type="ARBA" id="ARBA00023125"/>
    </source>
</evidence>
<gene>
    <name evidence="5" type="primary">higA-2_3</name>
    <name evidence="5" type="ORF">Thiowin_04342</name>
</gene>
<dbReference type="CDD" id="cd00093">
    <property type="entry name" value="HTH_XRE"/>
    <property type="match status" value="1"/>
</dbReference>
<sequence length="103" mass="11105">MPSTAQPLTDAELDAFEDGRDLGEDLLESIRQMKAGQGTLVYSPVIAARQQAGLSQSQFAALLGVSVRTLQGWEQGKRQPSGAAQTLFKVAARHPEVLRELAQ</sequence>
<reference evidence="5 6" key="1">
    <citation type="journal article" date="2023" name="Microorganisms">
        <title>Thiorhodovibrio frisius and Trv. litoralis spp. nov., Two Novel Members from a Clade of Fastidious Purple Sulfur Bacteria That Exhibit Unique Red-Shifted Light-Harvesting Capabilities.</title>
        <authorList>
            <person name="Methner A."/>
            <person name="Kuzyk S.B."/>
            <person name="Petersen J."/>
            <person name="Bauer S."/>
            <person name="Brinkmann H."/>
            <person name="Sichau K."/>
            <person name="Wanner G."/>
            <person name="Wolf J."/>
            <person name="Neumann-Schaal M."/>
            <person name="Henke P."/>
            <person name="Tank M."/>
            <person name="Sproer C."/>
            <person name="Bunk B."/>
            <person name="Overmann J."/>
        </authorList>
    </citation>
    <scope>NUCLEOTIDE SEQUENCE [LARGE SCALE GENOMIC DNA]</scope>
    <source>
        <strain evidence="5 6">DSM 6702</strain>
    </source>
</reference>
<dbReference type="Pfam" id="PF01381">
    <property type="entry name" value="HTH_3"/>
    <property type="match status" value="1"/>
</dbReference>
<dbReference type="Gene3D" id="1.10.260.40">
    <property type="entry name" value="lambda repressor-like DNA-binding domains"/>
    <property type="match status" value="1"/>
</dbReference>